<accession>A0AAD9XBY6</accession>
<dbReference type="SUPFAM" id="SSF47459">
    <property type="entry name" value="HLH, helix-loop-helix DNA-binding domain"/>
    <property type="match status" value="1"/>
</dbReference>
<name>A0AAD9XBY6_9ROSI</name>
<dbReference type="GO" id="GO:0005634">
    <property type="term" value="C:nucleus"/>
    <property type="evidence" value="ECO:0007669"/>
    <property type="project" value="UniProtKB-SubCell"/>
</dbReference>
<dbReference type="PROSITE" id="PS50888">
    <property type="entry name" value="BHLH"/>
    <property type="match status" value="1"/>
</dbReference>
<dbReference type="InterPro" id="IPR045843">
    <property type="entry name" value="IND-like"/>
</dbReference>
<evidence type="ECO:0000313" key="8">
    <source>
        <dbReference type="EMBL" id="KAK2656168.1"/>
    </source>
</evidence>
<feature type="region of interest" description="Disordered" evidence="6">
    <location>
        <begin position="1"/>
        <end position="68"/>
    </location>
</feature>
<dbReference type="FunFam" id="4.10.280.10:FF:000089">
    <property type="entry name" value="Transcription factor LAX PANICLE"/>
    <property type="match status" value="1"/>
</dbReference>
<dbReference type="GO" id="GO:0046983">
    <property type="term" value="F:protein dimerization activity"/>
    <property type="evidence" value="ECO:0007669"/>
    <property type="project" value="InterPro"/>
</dbReference>
<feature type="compositionally biased region" description="Low complexity" evidence="6">
    <location>
        <begin position="41"/>
        <end position="55"/>
    </location>
</feature>
<dbReference type="PANTHER" id="PTHR45914">
    <property type="entry name" value="TRANSCRIPTION FACTOR HEC3-RELATED"/>
    <property type="match status" value="1"/>
</dbReference>
<keyword evidence="3" id="KW-0238">DNA-binding</keyword>
<sequence>MDYCFSTDSPPNSTGSSSSSVALNNTTTTTTTSKGKKKKSSSSNNNNNRRSVTKLSTDPQSVAARERRHRISDRFKILQSLVPGGSKMDTVSMLEEAIHYVKFLKAQIWLHQNMMINFSDDDHHHQHQHHHDHDMSSFLPGTHPLVPSNHEGFYSSSNYSTNLTTTAPVVLQPCSAVPAQLPQSLSAPPTQAFQDFDRFQGHDQESMFLDEYYIKY</sequence>
<evidence type="ECO:0000256" key="3">
    <source>
        <dbReference type="ARBA" id="ARBA00023125"/>
    </source>
</evidence>
<keyword evidence="9" id="KW-1185">Reference proteome</keyword>
<dbReference type="InterPro" id="IPR011598">
    <property type="entry name" value="bHLH_dom"/>
</dbReference>
<evidence type="ECO:0000256" key="5">
    <source>
        <dbReference type="ARBA" id="ARBA00023242"/>
    </source>
</evidence>
<organism evidence="8 9">
    <name type="scientific">Dipteronia dyeriana</name>
    <dbReference type="NCBI Taxonomy" id="168575"/>
    <lineage>
        <taxon>Eukaryota</taxon>
        <taxon>Viridiplantae</taxon>
        <taxon>Streptophyta</taxon>
        <taxon>Embryophyta</taxon>
        <taxon>Tracheophyta</taxon>
        <taxon>Spermatophyta</taxon>
        <taxon>Magnoliopsida</taxon>
        <taxon>eudicotyledons</taxon>
        <taxon>Gunneridae</taxon>
        <taxon>Pentapetalae</taxon>
        <taxon>rosids</taxon>
        <taxon>malvids</taxon>
        <taxon>Sapindales</taxon>
        <taxon>Sapindaceae</taxon>
        <taxon>Hippocastanoideae</taxon>
        <taxon>Acereae</taxon>
        <taxon>Dipteronia</taxon>
    </lineage>
</organism>
<dbReference type="Gene3D" id="4.10.280.10">
    <property type="entry name" value="Helix-loop-helix DNA-binding domain"/>
    <property type="match status" value="1"/>
</dbReference>
<evidence type="ECO:0000256" key="2">
    <source>
        <dbReference type="ARBA" id="ARBA00023015"/>
    </source>
</evidence>
<evidence type="ECO:0000259" key="7">
    <source>
        <dbReference type="PROSITE" id="PS50888"/>
    </source>
</evidence>
<dbReference type="GO" id="GO:0003677">
    <property type="term" value="F:DNA binding"/>
    <property type="evidence" value="ECO:0007669"/>
    <property type="project" value="UniProtKB-KW"/>
</dbReference>
<dbReference type="CDD" id="cd11454">
    <property type="entry name" value="bHLH_AtIND_like"/>
    <property type="match status" value="1"/>
</dbReference>
<feature type="compositionally biased region" description="Low complexity" evidence="6">
    <location>
        <begin position="1"/>
        <end position="33"/>
    </location>
</feature>
<evidence type="ECO:0000256" key="1">
    <source>
        <dbReference type="ARBA" id="ARBA00004123"/>
    </source>
</evidence>
<comment type="subcellular location">
    <subcellularLocation>
        <location evidence="1">Nucleus</location>
    </subcellularLocation>
</comment>
<evidence type="ECO:0000256" key="6">
    <source>
        <dbReference type="SAM" id="MobiDB-lite"/>
    </source>
</evidence>
<keyword evidence="2" id="KW-0805">Transcription regulation</keyword>
<dbReference type="AlphaFoldDB" id="A0AAD9XBY6"/>
<keyword evidence="5" id="KW-0539">Nucleus</keyword>
<comment type="caution">
    <text evidence="8">The sequence shown here is derived from an EMBL/GenBank/DDBJ whole genome shotgun (WGS) entry which is preliminary data.</text>
</comment>
<keyword evidence="4" id="KW-0804">Transcription</keyword>
<dbReference type="InterPro" id="IPR036638">
    <property type="entry name" value="HLH_DNA-bd_sf"/>
</dbReference>
<dbReference type="Pfam" id="PF00010">
    <property type="entry name" value="HLH"/>
    <property type="match status" value="1"/>
</dbReference>
<feature type="domain" description="BHLH" evidence="7">
    <location>
        <begin position="55"/>
        <end position="104"/>
    </location>
</feature>
<dbReference type="Proteomes" id="UP001280121">
    <property type="component" value="Unassembled WGS sequence"/>
</dbReference>
<evidence type="ECO:0000256" key="4">
    <source>
        <dbReference type="ARBA" id="ARBA00023163"/>
    </source>
</evidence>
<dbReference type="SMART" id="SM00353">
    <property type="entry name" value="HLH"/>
    <property type="match status" value="1"/>
</dbReference>
<dbReference type="PANTHER" id="PTHR45914:SF2">
    <property type="entry name" value="TRANSCRIPTION FACTOR BHLH140-LIKE PROTEIN"/>
    <property type="match status" value="1"/>
</dbReference>
<reference evidence="8" key="1">
    <citation type="journal article" date="2023" name="Plant J.">
        <title>Genome sequences and population genomics provide insights into the demographic history, inbreeding, and mutation load of two 'living fossil' tree species of Dipteronia.</title>
        <authorList>
            <person name="Feng Y."/>
            <person name="Comes H.P."/>
            <person name="Chen J."/>
            <person name="Zhu S."/>
            <person name="Lu R."/>
            <person name="Zhang X."/>
            <person name="Li P."/>
            <person name="Qiu J."/>
            <person name="Olsen K.M."/>
            <person name="Qiu Y."/>
        </authorList>
    </citation>
    <scope>NUCLEOTIDE SEQUENCE</scope>
    <source>
        <strain evidence="8">KIB01</strain>
    </source>
</reference>
<protein>
    <recommendedName>
        <fullName evidence="7">BHLH domain-containing protein</fullName>
    </recommendedName>
</protein>
<dbReference type="EMBL" id="JANJYI010000003">
    <property type="protein sequence ID" value="KAK2656168.1"/>
    <property type="molecule type" value="Genomic_DNA"/>
</dbReference>
<gene>
    <name evidence="8" type="ORF">Ddye_009220</name>
</gene>
<evidence type="ECO:0000313" key="9">
    <source>
        <dbReference type="Proteomes" id="UP001280121"/>
    </source>
</evidence>
<proteinExistence type="predicted"/>
<dbReference type="GO" id="GO:0003700">
    <property type="term" value="F:DNA-binding transcription factor activity"/>
    <property type="evidence" value="ECO:0007669"/>
    <property type="project" value="InterPro"/>
</dbReference>